<name>A0A1I5ERK0_9PROT</name>
<protein>
    <submittedName>
        <fullName evidence="3">Uncharacterized iron-regulated membrane protein</fullName>
    </submittedName>
</protein>
<evidence type="ECO:0000259" key="2">
    <source>
        <dbReference type="Pfam" id="PF03413"/>
    </source>
</evidence>
<evidence type="ECO:0000256" key="1">
    <source>
        <dbReference type="SAM" id="Phobius"/>
    </source>
</evidence>
<dbReference type="RefSeq" id="WP_074798354.1">
    <property type="nucleotide sequence ID" value="NZ_FOVJ01000008.1"/>
</dbReference>
<evidence type="ECO:0000313" key="3">
    <source>
        <dbReference type="EMBL" id="SFO13993.1"/>
    </source>
</evidence>
<dbReference type="InterPro" id="IPR005625">
    <property type="entry name" value="PepSY-ass_TM"/>
</dbReference>
<dbReference type="PANTHER" id="PTHR34219">
    <property type="entry name" value="IRON-REGULATED INNER MEMBRANE PROTEIN-RELATED"/>
    <property type="match status" value="1"/>
</dbReference>
<dbReference type="EMBL" id="FOVJ01000008">
    <property type="protein sequence ID" value="SFO13993.1"/>
    <property type="molecule type" value="Genomic_DNA"/>
</dbReference>
<evidence type="ECO:0000313" key="4">
    <source>
        <dbReference type="Proteomes" id="UP000183107"/>
    </source>
</evidence>
<keyword evidence="1" id="KW-0812">Transmembrane</keyword>
<keyword evidence="4" id="KW-1185">Reference proteome</keyword>
<sequence length="374" mass="42030">MRTRRTVFNIHLYIGLAVGLFLILSGLTGSMIVFREEIEKLMHPELLETTASGERLPVQSVLNTIKRVYPEDKIVFIRMPRTLRETYLFKMNSAHDLFVYADPYSGEVLGAHRQEDTLIGWVALVHTELLIGERGKTTLGVAALLLICMSITGIYLWWPPNGKISRGLKIDWRGPWKKLVFDMHRAFGIYSVLFLLIVAFTGISLVFNKTVAEVTNFLTASAPRPSPPLSNSLEETGTMPPIDDLLHKANRILSGPTTWITFPQTPDAPLVIRKKMPGELNPNGKSFIYFDQYKGEVLLVEDTSSAPVGTRIYNAFYPLHTGVLGGLPTRILQVIVGFLPLLLFVTGYVMWINRRKARGYRSASKNSSGSRHEK</sequence>
<feature type="transmembrane region" description="Helical" evidence="1">
    <location>
        <begin position="12"/>
        <end position="34"/>
    </location>
</feature>
<dbReference type="OrthoDB" id="9776609at2"/>
<dbReference type="Pfam" id="PF03929">
    <property type="entry name" value="PepSY_TM"/>
    <property type="match status" value="1"/>
</dbReference>
<feature type="transmembrane region" description="Helical" evidence="1">
    <location>
        <begin position="139"/>
        <end position="158"/>
    </location>
</feature>
<organism evidence="3 4">
    <name type="scientific">Nitrosospira briensis</name>
    <dbReference type="NCBI Taxonomy" id="35799"/>
    <lineage>
        <taxon>Bacteria</taxon>
        <taxon>Pseudomonadati</taxon>
        <taxon>Pseudomonadota</taxon>
        <taxon>Betaproteobacteria</taxon>
        <taxon>Nitrosomonadales</taxon>
        <taxon>Nitrosomonadaceae</taxon>
        <taxon>Nitrosospira</taxon>
    </lineage>
</organism>
<keyword evidence="1" id="KW-0472">Membrane</keyword>
<dbReference type="Proteomes" id="UP000183107">
    <property type="component" value="Unassembled WGS sequence"/>
</dbReference>
<dbReference type="Pfam" id="PF03413">
    <property type="entry name" value="PepSY"/>
    <property type="match status" value="1"/>
</dbReference>
<keyword evidence="1" id="KW-1133">Transmembrane helix</keyword>
<dbReference type="InterPro" id="IPR025711">
    <property type="entry name" value="PepSY"/>
</dbReference>
<feature type="domain" description="PepSY" evidence="2">
    <location>
        <begin position="56"/>
        <end position="111"/>
    </location>
</feature>
<feature type="transmembrane region" description="Helical" evidence="1">
    <location>
        <begin position="187"/>
        <end position="207"/>
    </location>
</feature>
<gene>
    <name evidence="3" type="ORF">SAMN05216386_2748</name>
</gene>
<feature type="transmembrane region" description="Helical" evidence="1">
    <location>
        <begin position="331"/>
        <end position="351"/>
    </location>
</feature>
<proteinExistence type="predicted"/>
<accession>A0A1I5ERK0</accession>
<reference evidence="4" key="1">
    <citation type="submission" date="2016-10" db="EMBL/GenBank/DDBJ databases">
        <authorList>
            <person name="Varghese N."/>
        </authorList>
    </citation>
    <scope>NUCLEOTIDE SEQUENCE [LARGE SCALE GENOMIC DNA]</scope>
    <source>
        <strain evidence="4">Nsp8</strain>
    </source>
</reference>
<dbReference type="AlphaFoldDB" id="A0A1I5ERK0"/>
<dbReference type="PANTHER" id="PTHR34219:SF3">
    <property type="entry name" value="BLL7967 PROTEIN"/>
    <property type="match status" value="1"/>
</dbReference>